<dbReference type="EMBL" id="PPXD01000005">
    <property type="protein sequence ID" value="POH68978.1"/>
    <property type="molecule type" value="Genomic_DNA"/>
</dbReference>
<keyword evidence="1" id="KW-0472">Membrane</keyword>
<organism evidence="2 3">
    <name type="scientific">Cryobacterium zongtaii</name>
    <dbReference type="NCBI Taxonomy" id="1259217"/>
    <lineage>
        <taxon>Bacteria</taxon>
        <taxon>Bacillati</taxon>
        <taxon>Actinomycetota</taxon>
        <taxon>Actinomycetes</taxon>
        <taxon>Micrococcales</taxon>
        <taxon>Microbacteriaceae</taxon>
        <taxon>Cryobacterium</taxon>
    </lineage>
</organism>
<keyword evidence="1" id="KW-1133">Transmembrane helix</keyword>
<evidence type="ECO:0000256" key="1">
    <source>
        <dbReference type="SAM" id="Phobius"/>
    </source>
</evidence>
<dbReference type="RefSeq" id="WP_103459564.1">
    <property type="nucleotide sequence ID" value="NZ_PPXD01000005.1"/>
</dbReference>
<proteinExistence type="predicted"/>
<dbReference type="Proteomes" id="UP000237340">
    <property type="component" value="Unassembled WGS sequence"/>
</dbReference>
<accession>A0A2S3ZKW6</accession>
<keyword evidence="1" id="KW-0812">Transmembrane</keyword>
<feature type="transmembrane region" description="Helical" evidence="1">
    <location>
        <begin position="12"/>
        <end position="34"/>
    </location>
</feature>
<gene>
    <name evidence="2" type="ORF">C3B61_03500</name>
</gene>
<reference evidence="2 3" key="1">
    <citation type="submission" date="2018-01" db="EMBL/GenBank/DDBJ databases">
        <title>Cryobacterium sp. nov., from glaciers in China.</title>
        <authorList>
            <person name="Liu Q."/>
            <person name="Xin Y.-H."/>
        </authorList>
    </citation>
    <scope>NUCLEOTIDE SEQUENCE [LARGE SCALE GENOMIC DNA]</scope>
    <source>
        <strain evidence="2 3">TMN-42</strain>
    </source>
</reference>
<keyword evidence="3" id="KW-1185">Reference proteome</keyword>
<comment type="caution">
    <text evidence="2">The sequence shown here is derived from an EMBL/GenBank/DDBJ whole genome shotgun (WGS) entry which is preliminary data.</text>
</comment>
<dbReference type="AlphaFoldDB" id="A0A2S3ZKW6"/>
<protein>
    <submittedName>
        <fullName evidence="2">Uncharacterized protein</fullName>
    </submittedName>
</protein>
<name>A0A2S3ZKW6_9MICO</name>
<evidence type="ECO:0000313" key="3">
    <source>
        <dbReference type="Proteomes" id="UP000237340"/>
    </source>
</evidence>
<evidence type="ECO:0000313" key="2">
    <source>
        <dbReference type="EMBL" id="POH68978.1"/>
    </source>
</evidence>
<sequence>MIVPRQTAPTPIAYNLDGAAIAVGLSIFPIKLAVSNGSLTARYYGTKPLIGHAELLEWFENLPLDKLAPGEPRP</sequence>